<accession>A0ABT6CM45</accession>
<dbReference type="EMBL" id="JAROCY010000017">
    <property type="protein sequence ID" value="MDF8334876.1"/>
    <property type="molecule type" value="Genomic_DNA"/>
</dbReference>
<reference evidence="2 3" key="1">
    <citation type="submission" date="2023-03" db="EMBL/GenBank/DDBJ databases">
        <title>Novosphingobium cyanobacteriorum sp. nov., isolated from a eutrophic reservoir during the Microcystis bloom period.</title>
        <authorList>
            <person name="Kang M."/>
            <person name="Le V."/>
            <person name="Ko S.-R."/>
            <person name="Lee S.-A."/>
            <person name="Ahn C.-Y."/>
        </authorList>
    </citation>
    <scope>NUCLEOTIDE SEQUENCE [LARGE SCALE GENOMIC DNA]</scope>
    <source>
        <strain evidence="2 3">HBC54</strain>
    </source>
</reference>
<sequence length="90" mass="9758">MLGILASLLIAAGGVAAVIAIVATVRQQIGAVRQVLCDAQSLSDDREFLVRMTGDTRTSPIAFARLRRVPQRSVRRSGPRPLWPDHLRAA</sequence>
<name>A0ABT6CM45_9SPHN</name>
<keyword evidence="3" id="KW-1185">Reference proteome</keyword>
<protein>
    <recommendedName>
        <fullName evidence="4">Secreted protein</fullName>
    </recommendedName>
</protein>
<evidence type="ECO:0000313" key="2">
    <source>
        <dbReference type="EMBL" id="MDF8334876.1"/>
    </source>
</evidence>
<proteinExistence type="predicted"/>
<feature type="region of interest" description="Disordered" evidence="1">
    <location>
        <begin position="71"/>
        <end position="90"/>
    </location>
</feature>
<comment type="caution">
    <text evidence="2">The sequence shown here is derived from an EMBL/GenBank/DDBJ whole genome shotgun (WGS) entry which is preliminary data.</text>
</comment>
<evidence type="ECO:0000256" key="1">
    <source>
        <dbReference type="SAM" id="MobiDB-lite"/>
    </source>
</evidence>
<evidence type="ECO:0008006" key="4">
    <source>
        <dbReference type="Google" id="ProtNLM"/>
    </source>
</evidence>
<gene>
    <name evidence="2" type="ORF">POM99_16835</name>
</gene>
<dbReference type="Proteomes" id="UP001222770">
    <property type="component" value="Unassembled WGS sequence"/>
</dbReference>
<organism evidence="2 3">
    <name type="scientific">Novosphingobium cyanobacteriorum</name>
    <dbReference type="NCBI Taxonomy" id="3024215"/>
    <lineage>
        <taxon>Bacteria</taxon>
        <taxon>Pseudomonadati</taxon>
        <taxon>Pseudomonadota</taxon>
        <taxon>Alphaproteobacteria</taxon>
        <taxon>Sphingomonadales</taxon>
        <taxon>Sphingomonadaceae</taxon>
        <taxon>Novosphingobium</taxon>
    </lineage>
</organism>
<evidence type="ECO:0000313" key="3">
    <source>
        <dbReference type="Proteomes" id="UP001222770"/>
    </source>
</evidence>